<dbReference type="PROSITE" id="PS50862">
    <property type="entry name" value="AA_TRNA_LIGASE_II"/>
    <property type="match status" value="1"/>
</dbReference>
<evidence type="ECO:0000256" key="3">
    <source>
        <dbReference type="ARBA" id="ARBA00022490"/>
    </source>
</evidence>
<dbReference type="Gene3D" id="3.40.50.800">
    <property type="entry name" value="Anticodon-binding domain"/>
    <property type="match status" value="1"/>
</dbReference>
<dbReference type="FunFam" id="3.30.980.10:FF:000005">
    <property type="entry name" value="Threonyl-tRNA synthetase, mitochondrial"/>
    <property type="match status" value="1"/>
</dbReference>
<dbReference type="InterPro" id="IPR002314">
    <property type="entry name" value="aa-tRNA-synt_IIb"/>
</dbReference>
<dbReference type="InterPro" id="IPR045864">
    <property type="entry name" value="aa-tRNA-synth_II/BPL/LPL"/>
</dbReference>
<proteinExistence type="inferred from homology"/>
<dbReference type="InterPro" id="IPR047246">
    <property type="entry name" value="ThrRS_anticodon"/>
</dbReference>
<evidence type="ECO:0000259" key="16">
    <source>
        <dbReference type="PROSITE" id="PS51880"/>
    </source>
</evidence>
<evidence type="ECO:0000256" key="12">
    <source>
        <dbReference type="ARBA" id="ARBA00023146"/>
    </source>
</evidence>
<evidence type="ECO:0000256" key="13">
    <source>
        <dbReference type="ARBA" id="ARBA00049515"/>
    </source>
</evidence>
<dbReference type="FunFam" id="3.30.930.10:FF:000019">
    <property type="entry name" value="Threonine--tRNA ligase"/>
    <property type="match status" value="1"/>
</dbReference>
<feature type="binding site" evidence="14">
    <location>
        <position position="530"/>
    </location>
    <ligand>
        <name>Zn(2+)</name>
        <dbReference type="ChEBI" id="CHEBI:29105"/>
        <note>catalytic</note>
    </ligand>
</feature>
<dbReference type="Gene3D" id="3.30.980.10">
    <property type="entry name" value="Threonyl-trna Synthetase, Chain A, domain 2"/>
    <property type="match status" value="1"/>
</dbReference>
<dbReference type="EMBL" id="CP002401">
    <property type="protein sequence ID" value="AEP35450.1"/>
    <property type="molecule type" value="Genomic_DNA"/>
</dbReference>
<dbReference type="SMART" id="SM00863">
    <property type="entry name" value="tRNA_SAD"/>
    <property type="match status" value="1"/>
</dbReference>
<dbReference type="Proteomes" id="UP000009287">
    <property type="component" value="Chromosome"/>
</dbReference>
<dbReference type="InterPro" id="IPR036621">
    <property type="entry name" value="Anticodon-bd_dom_sf"/>
</dbReference>
<dbReference type="InterPro" id="IPR018163">
    <property type="entry name" value="Thr/Ala-tRNA-synth_IIc_edit"/>
</dbReference>
<dbReference type="PATRIC" id="fig|580047.4.peg.641"/>
<feature type="domain" description="Aminoacyl-transfer RNA synthetases class-II family profile" evidence="15">
    <location>
        <begin position="286"/>
        <end position="553"/>
    </location>
</feature>
<dbReference type="SUPFAM" id="SSF52954">
    <property type="entry name" value="Class II aaRS ABD-related"/>
    <property type="match status" value="1"/>
</dbReference>
<dbReference type="InterPro" id="IPR004154">
    <property type="entry name" value="Anticodon-bd"/>
</dbReference>
<dbReference type="PANTHER" id="PTHR11451">
    <property type="entry name" value="THREONINE-TRNA LIGASE"/>
    <property type="match status" value="1"/>
</dbReference>
<feature type="binding site" evidence="14">
    <location>
        <position position="353"/>
    </location>
    <ligand>
        <name>Zn(2+)</name>
        <dbReference type="ChEBI" id="CHEBI:29105"/>
        <note>catalytic</note>
    </ligand>
</feature>
<dbReference type="Gene3D" id="3.30.54.20">
    <property type="match status" value="1"/>
</dbReference>
<evidence type="ECO:0000256" key="14">
    <source>
        <dbReference type="HAMAP-Rule" id="MF_00184"/>
    </source>
</evidence>
<evidence type="ECO:0000256" key="6">
    <source>
        <dbReference type="ARBA" id="ARBA00022723"/>
    </source>
</evidence>
<sequence>MANTPRKKRRFFAAVCSKFFIYGEGMIHVTCNQEAFELPEGASAMDLANKMKQSHCFAGALINDQEKDLSTTLQDGDTVLFLTWDDPKGREIFLHTSAHILAQAVLRLWPSAQPTIGPVIDQGFYYDFANLSISEEDFPAIEAMAKTIAEEKFPISRQVFPDKEAALAYFSQNPFKAELIAELPEEVEISAYTQGEFLDLCRGPHLPSTAPVKAFKLLRTSSAYWKGDPSRESLIRIYGVSFPTTKELKEHLHQLEEAKKRDHRVLGTKLDLFSQQTCSAGMPFFHPRGMVVWNALVDYWKRLHQRAGYQQIQTPQLMNRELWEISGHWENYKENMYTLTVDEEDYAIKPMNCPGCMLYYKTQLHSYREFPLRIAEIGHVHRHELSGALSGLMRVRTFHQDDAHVFLTPEQVEEETLNILNLVSELYGTFGLEYHLELSTRPEQGTIGSDDLWELATKALKRALVKSQKPFIISPGEGAFYGPKIDIHVKDAINRTWQCGTIQLDMFLPERFDLKYTNAQGEKSTPIMLHRALFGSIERFLGILIEHFKGRFPLWLSPEHVRIITVADRHEARAQELAKHFSQMGIIVSVDSSNESVSKKIRNAQNMQVNYMITIGDKELETHLLAVRTRDNRVLNDIAVEQFSHVILEELRSLSLTPSL</sequence>
<accession>G4NMM2</accession>
<feature type="domain" description="TGS" evidence="16">
    <location>
        <begin position="23"/>
        <end position="83"/>
    </location>
</feature>
<dbReference type="SUPFAM" id="SSF55186">
    <property type="entry name" value="ThrRS/AlaRS common domain"/>
    <property type="match status" value="1"/>
</dbReference>
<feature type="binding site" evidence="14">
    <location>
        <position position="404"/>
    </location>
    <ligand>
        <name>Zn(2+)</name>
        <dbReference type="ChEBI" id="CHEBI:29105"/>
        <note>catalytic</note>
    </ligand>
</feature>
<dbReference type="PANTHER" id="PTHR11451:SF44">
    <property type="entry name" value="THREONINE--TRNA LIGASE, CHLOROPLASTIC_MITOCHONDRIAL 2"/>
    <property type="match status" value="1"/>
</dbReference>
<dbReference type="InterPro" id="IPR004095">
    <property type="entry name" value="TGS"/>
</dbReference>
<keyword evidence="6 14" id="KW-0479">Metal-binding</keyword>
<organism evidence="17 18">
    <name type="scientific">Chlamydia trachomatis serovar A (strain A2497)</name>
    <dbReference type="NCBI Taxonomy" id="580047"/>
    <lineage>
        <taxon>Bacteria</taxon>
        <taxon>Pseudomonadati</taxon>
        <taxon>Chlamydiota</taxon>
        <taxon>Chlamydiia</taxon>
        <taxon>Chlamydiales</taxon>
        <taxon>Chlamydiaceae</taxon>
        <taxon>Chlamydia/Chlamydophila group</taxon>
        <taxon>Chlamydia</taxon>
    </lineage>
</organism>
<dbReference type="GO" id="GO:0005737">
    <property type="term" value="C:cytoplasm"/>
    <property type="evidence" value="ECO:0007669"/>
    <property type="project" value="UniProtKB-SubCell"/>
</dbReference>
<dbReference type="InterPro" id="IPR006195">
    <property type="entry name" value="aa-tRNA-synth_II"/>
</dbReference>
<dbReference type="Pfam" id="PF00587">
    <property type="entry name" value="tRNA-synt_2b"/>
    <property type="match status" value="1"/>
</dbReference>
<dbReference type="GO" id="GO:0000049">
    <property type="term" value="F:tRNA binding"/>
    <property type="evidence" value="ECO:0007669"/>
    <property type="project" value="UniProtKB-KW"/>
</dbReference>
<comment type="catalytic activity">
    <reaction evidence="13 14">
        <text>tRNA(Thr) + L-threonine + ATP = L-threonyl-tRNA(Thr) + AMP + diphosphate + H(+)</text>
        <dbReference type="Rhea" id="RHEA:24624"/>
        <dbReference type="Rhea" id="RHEA-COMP:9670"/>
        <dbReference type="Rhea" id="RHEA-COMP:9704"/>
        <dbReference type="ChEBI" id="CHEBI:15378"/>
        <dbReference type="ChEBI" id="CHEBI:30616"/>
        <dbReference type="ChEBI" id="CHEBI:33019"/>
        <dbReference type="ChEBI" id="CHEBI:57926"/>
        <dbReference type="ChEBI" id="CHEBI:78442"/>
        <dbReference type="ChEBI" id="CHEBI:78534"/>
        <dbReference type="ChEBI" id="CHEBI:456215"/>
        <dbReference type="EC" id="6.1.1.3"/>
    </reaction>
</comment>
<dbReference type="GO" id="GO:0004829">
    <property type="term" value="F:threonine-tRNA ligase activity"/>
    <property type="evidence" value="ECO:0007669"/>
    <property type="project" value="UniProtKB-UniRule"/>
</dbReference>
<evidence type="ECO:0000256" key="2">
    <source>
        <dbReference type="ARBA" id="ARBA00008226"/>
    </source>
</evidence>
<keyword evidence="7 14" id="KW-0547">Nucleotide-binding</keyword>
<evidence type="ECO:0000256" key="4">
    <source>
        <dbReference type="ARBA" id="ARBA00022555"/>
    </source>
</evidence>
<dbReference type="InterPro" id="IPR012947">
    <property type="entry name" value="tRNA_SAD"/>
</dbReference>
<comment type="cofactor">
    <cofactor evidence="14">
        <name>Zn(2+)</name>
        <dbReference type="ChEBI" id="CHEBI:29105"/>
    </cofactor>
    <text evidence="14">Binds 1 zinc ion per subunit.</text>
</comment>
<evidence type="ECO:0000256" key="10">
    <source>
        <dbReference type="ARBA" id="ARBA00022884"/>
    </source>
</evidence>
<dbReference type="InterPro" id="IPR002320">
    <property type="entry name" value="Thr-tRNA-ligase_IIa"/>
</dbReference>
<dbReference type="Pfam" id="PF07973">
    <property type="entry name" value="tRNA_SAD"/>
    <property type="match status" value="1"/>
</dbReference>
<evidence type="ECO:0000256" key="11">
    <source>
        <dbReference type="ARBA" id="ARBA00022917"/>
    </source>
</evidence>
<dbReference type="InterPro" id="IPR033728">
    <property type="entry name" value="ThrRS_core"/>
</dbReference>
<keyword evidence="4 14" id="KW-0820">tRNA-binding</keyword>
<evidence type="ECO:0000256" key="5">
    <source>
        <dbReference type="ARBA" id="ARBA00022598"/>
    </source>
</evidence>
<comment type="subcellular location">
    <subcellularLocation>
        <location evidence="1 14">Cytoplasm</location>
    </subcellularLocation>
</comment>
<protein>
    <recommendedName>
        <fullName evidence="14">Threonine--tRNA ligase</fullName>
        <ecNumber evidence="14">6.1.1.3</ecNumber>
    </recommendedName>
    <alternativeName>
        <fullName evidence="14">Threonyl-tRNA synthetase</fullName>
        <shortName evidence="14">ThrRS</shortName>
    </alternativeName>
</protein>
<evidence type="ECO:0000256" key="7">
    <source>
        <dbReference type="ARBA" id="ARBA00022741"/>
    </source>
</evidence>
<dbReference type="FunFam" id="3.40.50.800:FF:000001">
    <property type="entry name" value="Threonine--tRNA ligase"/>
    <property type="match status" value="1"/>
</dbReference>
<gene>
    <name evidence="14" type="primary">thrS</name>
    <name evidence="17" type="ordered locus">CTO_0631</name>
</gene>
<dbReference type="HAMAP" id="MF_00184">
    <property type="entry name" value="Thr_tRNA_synth"/>
    <property type="match status" value="1"/>
</dbReference>
<evidence type="ECO:0000256" key="1">
    <source>
        <dbReference type="ARBA" id="ARBA00004496"/>
    </source>
</evidence>
<dbReference type="KEGG" id="cra:CTO_0631"/>
<dbReference type="GO" id="GO:0046872">
    <property type="term" value="F:metal ion binding"/>
    <property type="evidence" value="ECO:0007669"/>
    <property type="project" value="UniProtKB-KW"/>
</dbReference>
<comment type="similarity">
    <text evidence="2 14">Belongs to the class-II aminoacyl-tRNA synthetase family.</text>
</comment>
<dbReference type="Pfam" id="PF03129">
    <property type="entry name" value="HGTP_anticodon"/>
    <property type="match status" value="1"/>
</dbReference>
<keyword evidence="8 14" id="KW-0862">Zinc</keyword>
<dbReference type="GO" id="GO:0005524">
    <property type="term" value="F:ATP binding"/>
    <property type="evidence" value="ECO:0007669"/>
    <property type="project" value="UniProtKB-UniRule"/>
</dbReference>
<dbReference type="CDD" id="cd00860">
    <property type="entry name" value="ThrRS_anticodon"/>
    <property type="match status" value="1"/>
</dbReference>
<dbReference type="GO" id="GO:0006435">
    <property type="term" value="P:threonyl-tRNA aminoacylation"/>
    <property type="evidence" value="ECO:0007669"/>
    <property type="project" value="UniProtKB-UniRule"/>
</dbReference>
<keyword evidence="10 14" id="KW-0694">RNA-binding</keyword>
<evidence type="ECO:0000256" key="9">
    <source>
        <dbReference type="ARBA" id="ARBA00022840"/>
    </source>
</evidence>
<dbReference type="AlphaFoldDB" id="G4NMM2"/>
<name>G4NMM2_CHLT4</name>
<dbReference type="EC" id="6.1.1.3" evidence="14"/>
<dbReference type="NCBIfam" id="TIGR00418">
    <property type="entry name" value="thrS"/>
    <property type="match status" value="1"/>
</dbReference>
<keyword evidence="11 14" id="KW-0648">Protein biosynthesis</keyword>
<reference evidence="17 18" key="1">
    <citation type="journal article" date="2011" name="J. Exp. Med.">
        <title>A live-attenuated chlamydial vaccine protects against trachoma in nonhuman primates.</title>
        <authorList>
            <person name="Kari L."/>
            <person name="Whitmire W.M."/>
            <person name="Olivares-Zavaleta N."/>
            <person name="Goheen M.M."/>
            <person name="Taylor L.D."/>
            <person name="Carlson J.H."/>
            <person name="Sturdevant G.L."/>
            <person name="Lu C."/>
            <person name="Bakios L.E."/>
            <person name="Randall L.B."/>
            <person name="Parnell M.J."/>
            <person name="Zhong G."/>
            <person name="Caldwell H.D."/>
        </authorList>
    </citation>
    <scope>NUCLEOTIDE SEQUENCE [LARGE SCALE GENOMIC DNA]</scope>
    <source>
        <strain evidence="17 18">A2497</strain>
    </source>
</reference>
<dbReference type="Gene3D" id="3.30.930.10">
    <property type="entry name" value="Bira Bifunctional Protein, Domain 2"/>
    <property type="match status" value="1"/>
</dbReference>
<dbReference type="InterPro" id="IPR012675">
    <property type="entry name" value="Beta-grasp_dom_sf"/>
</dbReference>
<evidence type="ECO:0000259" key="15">
    <source>
        <dbReference type="PROSITE" id="PS50862"/>
    </source>
</evidence>
<dbReference type="SUPFAM" id="SSF55681">
    <property type="entry name" value="Class II aaRS and biotin synthetases"/>
    <property type="match status" value="1"/>
</dbReference>
<dbReference type="Gene3D" id="3.10.20.30">
    <property type="match status" value="1"/>
</dbReference>
<dbReference type="Pfam" id="PF02824">
    <property type="entry name" value="TGS"/>
    <property type="match status" value="1"/>
</dbReference>
<keyword evidence="12 14" id="KW-0030">Aminoacyl-tRNA synthetase</keyword>
<comment type="subunit">
    <text evidence="14">Homodimer.</text>
</comment>
<keyword evidence="9 14" id="KW-0067">ATP-binding</keyword>
<evidence type="ECO:0000313" key="18">
    <source>
        <dbReference type="Proteomes" id="UP000009287"/>
    </source>
</evidence>
<evidence type="ECO:0000313" key="17">
    <source>
        <dbReference type="EMBL" id="AEP35450.1"/>
    </source>
</evidence>
<evidence type="ECO:0000256" key="8">
    <source>
        <dbReference type="ARBA" id="ARBA00022833"/>
    </source>
</evidence>
<dbReference type="CDD" id="cd00771">
    <property type="entry name" value="ThrRS_core"/>
    <property type="match status" value="1"/>
</dbReference>
<feature type="region of interest" description="Catalytic" evidence="14">
    <location>
        <begin position="262"/>
        <end position="553"/>
    </location>
</feature>
<keyword evidence="5 14" id="KW-0436">Ligase</keyword>
<keyword evidence="3 14" id="KW-0963">Cytoplasm</keyword>
<dbReference type="PRINTS" id="PR01047">
    <property type="entry name" value="TRNASYNTHTHR"/>
</dbReference>
<dbReference type="PROSITE" id="PS51880">
    <property type="entry name" value="TGS"/>
    <property type="match status" value="1"/>
</dbReference>